<proteinExistence type="predicted"/>
<accession>A0A0A9F192</accession>
<reference evidence="1" key="2">
    <citation type="journal article" date="2015" name="Data Brief">
        <title>Shoot transcriptome of the giant reed, Arundo donax.</title>
        <authorList>
            <person name="Barrero R.A."/>
            <person name="Guerrero F.D."/>
            <person name="Moolhuijzen P."/>
            <person name="Goolsby J.A."/>
            <person name="Tidwell J."/>
            <person name="Bellgard S.E."/>
            <person name="Bellgard M.I."/>
        </authorList>
    </citation>
    <scope>NUCLEOTIDE SEQUENCE</scope>
    <source>
        <tissue evidence="1">Shoot tissue taken approximately 20 cm above the soil surface</tissue>
    </source>
</reference>
<dbReference type="AlphaFoldDB" id="A0A0A9F192"/>
<organism evidence="1">
    <name type="scientific">Arundo donax</name>
    <name type="common">Giant reed</name>
    <name type="synonym">Donax arundinaceus</name>
    <dbReference type="NCBI Taxonomy" id="35708"/>
    <lineage>
        <taxon>Eukaryota</taxon>
        <taxon>Viridiplantae</taxon>
        <taxon>Streptophyta</taxon>
        <taxon>Embryophyta</taxon>
        <taxon>Tracheophyta</taxon>
        <taxon>Spermatophyta</taxon>
        <taxon>Magnoliopsida</taxon>
        <taxon>Liliopsida</taxon>
        <taxon>Poales</taxon>
        <taxon>Poaceae</taxon>
        <taxon>PACMAD clade</taxon>
        <taxon>Arundinoideae</taxon>
        <taxon>Arundineae</taxon>
        <taxon>Arundo</taxon>
    </lineage>
</organism>
<sequence>MLILNRRSIGGWEALALNFMYAFYLKSLYQALDLVCVHMFCLSLLSVIMDNCHHCI</sequence>
<dbReference type="EMBL" id="GBRH01195848">
    <property type="protein sequence ID" value="JAE02048.1"/>
    <property type="molecule type" value="Transcribed_RNA"/>
</dbReference>
<reference evidence="1" key="1">
    <citation type="submission" date="2014-09" db="EMBL/GenBank/DDBJ databases">
        <authorList>
            <person name="Magalhaes I.L.F."/>
            <person name="Oliveira U."/>
            <person name="Santos F.R."/>
            <person name="Vidigal T.H.D.A."/>
            <person name="Brescovit A.D."/>
            <person name="Santos A.J."/>
        </authorList>
    </citation>
    <scope>NUCLEOTIDE SEQUENCE</scope>
    <source>
        <tissue evidence="1">Shoot tissue taken approximately 20 cm above the soil surface</tissue>
    </source>
</reference>
<evidence type="ECO:0000313" key="1">
    <source>
        <dbReference type="EMBL" id="JAE02048.1"/>
    </source>
</evidence>
<protein>
    <submittedName>
        <fullName evidence="1">Uncharacterized protein</fullName>
    </submittedName>
</protein>
<name>A0A0A9F192_ARUDO</name>